<evidence type="ECO:0000259" key="12">
    <source>
        <dbReference type="PROSITE" id="PS50109"/>
    </source>
</evidence>
<dbReference type="InterPro" id="IPR050980">
    <property type="entry name" value="2C_sensor_his_kinase"/>
</dbReference>
<reference evidence="14 15" key="1">
    <citation type="submission" date="2024-04" db="EMBL/GenBank/DDBJ databases">
        <title>Novel species of the genus Ideonella isolated from streams.</title>
        <authorList>
            <person name="Lu H."/>
        </authorList>
    </citation>
    <scope>NUCLEOTIDE SEQUENCE [LARGE SCALE GENOMIC DNA]</scope>
    <source>
        <strain evidence="14 15">LYT19W</strain>
    </source>
</reference>
<dbReference type="Gene3D" id="3.30.565.10">
    <property type="entry name" value="Histidine kinase-like ATPase, C-terminal domain"/>
    <property type="match status" value="1"/>
</dbReference>
<evidence type="ECO:0000259" key="13">
    <source>
        <dbReference type="PROSITE" id="PS50885"/>
    </source>
</evidence>
<feature type="transmembrane region" description="Helical" evidence="11">
    <location>
        <begin position="205"/>
        <end position="230"/>
    </location>
</feature>
<dbReference type="InterPro" id="IPR003661">
    <property type="entry name" value="HisK_dim/P_dom"/>
</dbReference>
<keyword evidence="11" id="KW-1133">Transmembrane helix</keyword>
<dbReference type="InterPro" id="IPR036890">
    <property type="entry name" value="HATPase_C_sf"/>
</dbReference>
<evidence type="ECO:0000313" key="15">
    <source>
        <dbReference type="Proteomes" id="UP001379945"/>
    </source>
</evidence>
<keyword evidence="4" id="KW-1003">Cell membrane</keyword>
<dbReference type="SUPFAM" id="SSF158472">
    <property type="entry name" value="HAMP domain-like"/>
    <property type="match status" value="1"/>
</dbReference>
<dbReference type="InterPro" id="IPR003660">
    <property type="entry name" value="HAMP_dom"/>
</dbReference>
<feature type="region of interest" description="Disordered" evidence="10">
    <location>
        <begin position="134"/>
        <end position="192"/>
    </location>
</feature>
<dbReference type="Pfam" id="PF00512">
    <property type="entry name" value="HisKA"/>
    <property type="match status" value="1"/>
</dbReference>
<dbReference type="SUPFAM" id="SSF47384">
    <property type="entry name" value="Homodimeric domain of signal transducing histidine kinase"/>
    <property type="match status" value="1"/>
</dbReference>
<feature type="compositionally biased region" description="Gly residues" evidence="10">
    <location>
        <begin position="139"/>
        <end position="160"/>
    </location>
</feature>
<dbReference type="PANTHER" id="PTHR44936">
    <property type="entry name" value="SENSOR PROTEIN CREC"/>
    <property type="match status" value="1"/>
</dbReference>
<keyword evidence="11" id="KW-0472">Membrane</keyword>
<comment type="caution">
    <text evidence="14">The sequence shown here is derived from an EMBL/GenBank/DDBJ whole genome shotgun (WGS) entry which is preliminary data.</text>
</comment>
<name>A0ABU9C0B2_9BURK</name>
<dbReference type="InterPro" id="IPR005467">
    <property type="entry name" value="His_kinase_dom"/>
</dbReference>
<keyword evidence="11" id="KW-0812">Transmembrane</keyword>
<organism evidence="14 15">
    <name type="scientific">Ideonella margarita</name>
    <dbReference type="NCBI Taxonomy" id="2984191"/>
    <lineage>
        <taxon>Bacteria</taxon>
        <taxon>Pseudomonadati</taxon>
        <taxon>Pseudomonadota</taxon>
        <taxon>Betaproteobacteria</taxon>
        <taxon>Burkholderiales</taxon>
        <taxon>Sphaerotilaceae</taxon>
        <taxon>Ideonella</taxon>
    </lineage>
</organism>
<dbReference type="EMBL" id="JBBUTI010000001">
    <property type="protein sequence ID" value="MEK8045294.1"/>
    <property type="molecule type" value="Genomic_DNA"/>
</dbReference>
<dbReference type="CDD" id="cd06225">
    <property type="entry name" value="HAMP"/>
    <property type="match status" value="1"/>
</dbReference>
<dbReference type="SMART" id="SM00388">
    <property type="entry name" value="HisKA"/>
    <property type="match status" value="1"/>
</dbReference>
<comment type="catalytic activity">
    <reaction evidence="1">
        <text>ATP + protein L-histidine = ADP + protein N-phospho-L-histidine.</text>
        <dbReference type="EC" id="2.7.13.3"/>
    </reaction>
</comment>
<keyword evidence="9" id="KW-0067">ATP-binding</keyword>
<dbReference type="CDD" id="cd00075">
    <property type="entry name" value="HATPase"/>
    <property type="match status" value="1"/>
</dbReference>
<dbReference type="Gene3D" id="1.10.287.130">
    <property type="match status" value="1"/>
</dbReference>
<sequence length="501" mass="53865">MKSLYLRIWLTVVVALALFASVTGWVVERHIKEERAQAEAQLLERLSSWGDLIQNSLPEAEAPADVQAKAIQDWSRRLRLPLALDNNIGQRVAASDSYLRREHTADEGSTATSFKMSDGRVLWMMRPVFGRGFNDEFGRGGPGGPGGPNGRPGPDAGPGRGPVDRGGPMDRPPGASGRPEELQRFDRMDRPPRTLMGPMMFPREWPAGLGLAALLVLLFLAVAGGAYPVVRGITRRLEKLKQGVERFGSGVLEHRVDATGRDEVAAVAASFNRAADRIAALIQSNQALLANASHELRSPLARLKMAVAMLDDAPPALVTKLQLEINTNIAELDALVEEVLLSSRLQADAPMELSEPVDLLGLLAEEASRVGATAQGEALTVQGSDRLLRRAVRNLLENARRYAGEGIEASVSTGAAGEVLVRICDQGPGVPVDERERIFEPFYRMPGHAEREGGVGLGLALVRQIAERHGGQVRCEERPGGGSCFVISLPTTRPAAAAPSA</sequence>
<comment type="subcellular location">
    <subcellularLocation>
        <location evidence="2">Cell membrane</location>
        <topology evidence="2">Multi-pass membrane protein</topology>
    </subcellularLocation>
</comment>
<keyword evidence="5" id="KW-0597">Phosphoprotein</keyword>
<dbReference type="RefSeq" id="WP_341397436.1">
    <property type="nucleotide sequence ID" value="NZ_JBBUTI010000001.1"/>
</dbReference>
<dbReference type="Pfam" id="PF00672">
    <property type="entry name" value="HAMP"/>
    <property type="match status" value="1"/>
</dbReference>
<dbReference type="PANTHER" id="PTHR44936:SF10">
    <property type="entry name" value="SENSOR PROTEIN RSTB"/>
    <property type="match status" value="1"/>
</dbReference>
<dbReference type="InterPro" id="IPR003594">
    <property type="entry name" value="HATPase_dom"/>
</dbReference>
<evidence type="ECO:0000256" key="1">
    <source>
        <dbReference type="ARBA" id="ARBA00000085"/>
    </source>
</evidence>
<dbReference type="SMART" id="SM00304">
    <property type="entry name" value="HAMP"/>
    <property type="match status" value="1"/>
</dbReference>
<dbReference type="Pfam" id="PF02518">
    <property type="entry name" value="HATPase_c"/>
    <property type="match status" value="1"/>
</dbReference>
<keyword evidence="6" id="KW-0808">Transferase</keyword>
<evidence type="ECO:0000256" key="11">
    <source>
        <dbReference type="SAM" id="Phobius"/>
    </source>
</evidence>
<dbReference type="Proteomes" id="UP001379945">
    <property type="component" value="Unassembled WGS sequence"/>
</dbReference>
<evidence type="ECO:0000256" key="5">
    <source>
        <dbReference type="ARBA" id="ARBA00022553"/>
    </source>
</evidence>
<dbReference type="InterPro" id="IPR036097">
    <property type="entry name" value="HisK_dim/P_sf"/>
</dbReference>
<evidence type="ECO:0000256" key="3">
    <source>
        <dbReference type="ARBA" id="ARBA00012438"/>
    </source>
</evidence>
<feature type="compositionally biased region" description="Basic and acidic residues" evidence="10">
    <location>
        <begin position="178"/>
        <end position="192"/>
    </location>
</feature>
<accession>A0ABU9C0B2</accession>
<keyword evidence="8 14" id="KW-0418">Kinase</keyword>
<evidence type="ECO:0000256" key="8">
    <source>
        <dbReference type="ARBA" id="ARBA00022777"/>
    </source>
</evidence>
<evidence type="ECO:0000313" key="14">
    <source>
        <dbReference type="EMBL" id="MEK8045294.1"/>
    </source>
</evidence>
<dbReference type="EC" id="2.7.13.3" evidence="3"/>
<dbReference type="SUPFAM" id="SSF55874">
    <property type="entry name" value="ATPase domain of HSP90 chaperone/DNA topoisomerase II/histidine kinase"/>
    <property type="match status" value="1"/>
</dbReference>
<proteinExistence type="predicted"/>
<evidence type="ECO:0000256" key="6">
    <source>
        <dbReference type="ARBA" id="ARBA00022679"/>
    </source>
</evidence>
<gene>
    <name evidence="14" type="ORF">AACH00_02910</name>
</gene>
<dbReference type="CDD" id="cd00082">
    <property type="entry name" value="HisKA"/>
    <property type="match status" value="1"/>
</dbReference>
<dbReference type="Gene3D" id="1.10.8.500">
    <property type="entry name" value="HAMP domain in histidine kinase"/>
    <property type="match status" value="1"/>
</dbReference>
<evidence type="ECO:0000256" key="2">
    <source>
        <dbReference type="ARBA" id="ARBA00004651"/>
    </source>
</evidence>
<evidence type="ECO:0000256" key="7">
    <source>
        <dbReference type="ARBA" id="ARBA00022741"/>
    </source>
</evidence>
<dbReference type="GO" id="GO:0016301">
    <property type="term" value="F:kinase activity"/>
    <property type="evidence" value="ECO:0007669"/>
    <property type="project" value="UniProtKB-KW"/>
</dbReference>
<dbReference type="PROSITE" id="PS50885">
    <property type="entry name" value="HAMP"/>
    <property type="match status" value="1"/>
</dbReference>
<evidence type="ECO:0000256" key="9">
    <source>
        <dbReference type="ARBA" id="ARBA00022840"/>
    </source>
</evidence>
<feature type="domain" description="HAMP" evidence="13">
    <location>
        <begin position="231"/>
        <end position="283"/>
    </location>
</feature>
<dbReference type="PROSITE" id="PS50109">
    <property type="entry name" value="HIS_KIN"/>
    <property type="match status" value="1"/>
</dbReference>
<feature type="domain" description="Histidine kinase" evidence="12">
    <location>
        <begin position="291"/>
        <end position="493"/>
    </location>
</feature>
<keyword evidence="7" id="KW-0547">Nucleotide-binding</keyword>
<dbReference type="PRINTS" id="PR00344">
    <property type="entry name" value="BCTRLSENSOR"/>
</dbReference>
<keyword evidence="15" id="KW-1185">Reference proteome</keyword>
<dbReference type="InterPro" id="IPR004358">
    <property type="entry name" value="Sig_transdc_His_kin-like_C"/>
</dbReference>
<evidence type="ECO:0000256" key="4">
    <source>
        <dbReference type="ARBA" id="ARBA00022475"/>
    </source>
</evidence>
<evidence type="ECO:0000256" key="10">
    <source>
        <dbReference type="SAM" id="MobiDB-lite"/>
    </source>
</evidence>
<protein>
    <recommendedName>
        <fullName evidence="3">histidine kinase</fullName>
        <ecNumber evidence="3">2.7.13.3</ecNumber>
    </recommendedName>
</protein>
<dbReference type="SMART" id="SM00387">
    <property type="entry name" value="HATPase_c"/>
    <property type="match status" value="1"/>
</dbReference>